<gene>
    <name evidence="1" type="ORF">METZ01_LOCUS297577</name>
</gene>
<dbReference type="AlphaFoldDB" id="A0A382M6Z5"/>
<sequence length="290" mass="34043">MGHATFKIGDLEAVIGDNATHDGHRAGYNGIWSLRHKRSKRNLFVPAYAGFNLEHYFNGETEFLNNEVLFQPRKFPMTFSKKSDRQAELKQKPVPHFFVESVTTFTLREPHYLDIEFKCTPVQHVHPSGWFGCFWASYINGPIDKSMYFRGGWNKGEDQWMQLCTQRHDDESTVSHFDDQLKLEFLEGSRDALFKNHSPMRFGKPFYYGYFEDLVYVIMFDRSEGIRFTHSPSGGGRNAEQHTTNPAWDFQFLTPKYDVLKNYGYRARIVLRPRCNRDEILAEYEKFTRG</sequence>
<reference evidence="1" key="1">
    <citation type="submission" date="2018-05" db="EMBL/GenBank/DDBJ databases">
        <authorList>
            <person name="Lanie J.A."/>
            <person name="Ng W.-L."/>
            <person name="Kazmierczak K.M."/>
            <person name="Andrzejewski T.M."/>
            <person name="Davidsen T.M."/>
            <person name="Wayne K.J."/>
            <person name="Tettelin H."/>
            <person name="Glass J.I."/>
            <person name="Rusch D."/>
            <person name="Podicherti R."/>
            <person name="Tsui H.-C.T."/>
            <person name="Winkler M.E."/>
        </authorList>
    </citation>
    <scope>NUCLEOTIDE SEQUENCE</scope>
</reference>
<name>A0A382M6Z5_9ZZZZ</name>
<organism evidence="1">
    <name type="scientific">marine metagenome</name>
    <dbReference type="NCBI Taxonomy" id="408172"/>
    <lineage>
        <taxon>unclassified sequences</taxon>
        <taxon>metagenomes</taxon>
        <taxon>ecological metagenomes</taxon>
    </lineage>
</organism>
<dbReference type="EMBL" id="UINC01091734">
    <property type="protein sequence ID" value="SVC44723.1"/>
    <property type="molecule type" value="Genomic_DNA"/>
</dbReference>
<protein>
    <submittedName>
        <fullName evidence="1">Uncharacterized protein</fullName>
    </submittedName>
</protein>
<proteinExistence type="predicted"/>
<evidence type="ECO:0000313" key="1">
    <source>
        <dbReference type="EMBL" id="SVC44723.1"/>
    </source>
</evidence>
<accession>A0A382M6Z5</accession>